<name>A0A382D2Q1_9ZZZZ</name>
<sequence>MIYRYQAGMVSWSSELATITATDASPV</sequence>
<feature type="non-terminal residue" evidence="1">
    <location>
        <position position="27"/>
    </location>
</feature>
<dbReference type="EMBL" id="UINC01037201">
    <property type="protein sequence ID" value="SVB32334.1"/>
    <property type="molecule type" value="Genomic_DNA"/>
</dbReference>
<proteinExistence type="predicted"/>
<accession>A0A382D2Q1</accession>
<gene>
    <name evidence="1" type="ORF">METZ01_LOCUS185188</name>
</gene>
<protein>
    <submittedName>
        <fullName evidence="1">Uncharacterized protein</fullName>
    </submittedName>
</protein>
<dbReference type="AlphaFoldDB" id="A0A382D2Q1"/>
<reference evidence="1" key="1">
    <citation type="submission" date="2018-05" db="EMBL/GenBank/DDBJ databases">
        <authorList>
            <person name="Lanie J.A."/>
            <person name="Ng W.-L."/>
            <person name="Kazmierczak K.M."/>
            <person name="Andrzejewski T.M."/>
            <person name="Davidsen T.M."/>
            <person name="Wayne K.J."/>
            <person name="Tettelin H."/>
            <person name="Glass J.I."/>
            <person name="Rusch D."/>
            <person name="Podicherti R."/>
            <person name="Tsui H.-C.T."/>
            <person name="Winkler M.E."/>
        </authorList>
    </citation>
    <scope>NUCLEOTIDE SEQUENCE</scope>
</reference>
<evidence type="ECO:0000313" key="1">
    <source>
        <dbReference type="EMBL" id="SVB32334.1"/>
    </source>
</evidence>
<organism evidence="1">
    <name type="scientific">marine metagenome</name>
    <dbReference type="NCBI Taxonomy" id="408172"/>
    <lineage>
        <taxon>unclassified sequences</taxon>
        <taxon>metagenomes</taxon>
        <taxon>ecological metagenomes</taxon>
    </lineage>
</organism>